<feature type="domain" description="Glutamyl-tRNA reductase N-terminal" evidence="15">
    <location>
        <begin position="9"/>
        <end position="158"/>
    </location>
</feature>
<evidence type="ECO:0000313" key="17">
    <source>
        <dbReference type="Proteomes" id="UP000315648"/>
    </source>
</evidence>
<feature type="domain" description="Quinate/shikimate 5-dehydrogenase/glutamyl-tRNA reductase" evidence="14">
    <location>
        <begin position="173"/>
        <end position="308"/>
    </location>
</feature>
<evidence type="ECO:0000259" key="15">
    <source>
        <dbReference type="Pfam" id="PF05201"/>
    </source>
</evidence>
<dbReference type="Proteomes" id="UP000315648">
    <property type="component" value="Unassembled WGS sequence"/>
</dbReference>
<dbReference type="EMBL" id="VMBG01000001">
    <property type="protein sequence ID" value="TSJ77765.1"/>
    <property type="molecule type" value="Genomic_DNA"/>
</dbReference>
<dbReference type="CDD" id="cd05213">
    <property type="entry name" value="NAD_bind_Glutamyl_tRNA_reduct"/>
    <property type="match status" value="1"/>
</dbReference>
<dbReference type="Pfam" id="PF05201">
    <property type="entry name" value="GlutR_N"/>
    <property type="match status" value="1"/>
</dbReference>
<dbReference type="InterPro" id="IPR015895">
    <property type="entry name" value="4pyrrol_synth_GluRdtase_N"/>
</dbReference>
<dbReference type="InterPro" id="IPR006151">
    <property type="entry name" value="Shikm_DH/Glu-tRNA_Rdtase"/>
</dbReference>
<dbReference type="SUPFAM" id="SSF51735">
    <property type="entry name" value="NAD(P)-binding Rossmann-fold domains"/>
    <property type="match status" value="1"/>
</dbReference>
<feature type="binding site" evidence="9 11">
    <location>
        <begin position="52"/>
        <end position="55"/>
    </location>
    <ligand>
        <name>substrate</name>
    </ligand>
</feature>
<evidence type="ECO:0000313" key="16">
    <source>
        <dbReference type="EMBL" id="TSJ77765.1"/>
    </source>
</evidence>
<dbReference type="InterPro" id="IPR036291">
    <property type="entry name" value="NAD(P)-bd_dom_sf"/>
</dbReference>
<organism evidence="16 17">
    <name type="scientific">Rariglobus hedericola</name>
    <dbReference type="NCBI Taxonomy" id="2597822"/>
    <lineage>
        <taxon>Bacteria</taxon>
        <taxon>Pseudomonadati</taxon>
        <taxon>Verrucomicrobiota</taxon>
        <taxon>Opitutia</taxon>
        <taxon>Opitutales</taxon>
        <taxon>Opitutaceae</taxon>
        <taxon>Rariglobus</taxon>
    </lineage>
</organism>
<dbReference type="UniPathway" id="UPA00251">
    <property type="reaction ID" value="UER00316"/>
</dbReference>
<evidence type="ECO:0000256" key="13">
    <source>
        <dbReference type="PIRSR" id="PIRSR000445-4"/>
    </source>
</evidence>
<comment type="catalytic activity">
    <reaction evidence="7 9">
        <text>(S)-4-amino-5-oxopentanoate + tRNA(Glu) + NADP(+) = L-glutamyl-tRNA(Glu) + NADPH + H(+)</text>
        <dbReference type="Rhea" id="RHEA:12344"/>
        <dbReference type="Rhea" id="RHEA-COMP:9663"/>
        <dbReference type="Rhea" id="RHEA-COMP:9680"/>
        <dbReference type="ChEBI" id="CHEBI:15378"/>
        <dbReference type="ChEBI" id="CHEBI:57501"/>
        <dbReference type="ChEBI" id="CHEBI:57783"/>
        <dbReference type="ChEBI" id="CHEBI:58349"/>
        <dbReference type="ChEBI" id="CHEBI:78442"/>
        <dbReference type="ChEBI" id="CHEBI:78520"/>
        <dbReference type="EC" id="1.2.1.70"/>
    </reaction>
</comment>
<name>A0A556QMB9_9BACT</name>
<dbReference type="FunFam" id="3.30.460.30:FF:000001">
    <property type="entry name" value="Glutamyl-tRNA reductase"/>
    <property type="match status" value="1"/>
</dbReference>
<dbReference type="OrthoDB" id="110209at2"/>
<feature type="site" description="Important for activity" evidence="9 13">
    <location>
        <position position="101"/>
    </location>
</feature>
<dbReference type="AlphaFoldDB" id="A0A556QMB9"/>
<evidence type="ECO:0000256" key="11">
    <source>
        <dbReference type="PIRSR" id="PIRSR000445-2"/>
    </source>
</evidence>
<keyword evidence="6 9" id="KW-0627">Porphyrin biosynthesis</keyword>
<dbReference type="InterPro" id="IPR000343">
    <property type="entry name" value="4pyrrol_synth_GluRdtase"/>
</dbReference>
<dbReference type="PIRSF" id="PIRSF000445">
    <property type="entry name" value="4pyrrol_synth_GluRdtase"/>
    <property type="match status" value="1"/>
</dbReference>
<comment type="subunit">
    <text evidence="9">Homodimer.</text>
</comment>
<gene>
    <name evidence="9" type="primary">hemA</name>
    <name evidence="16" type="ORF">FPL22_00200</name>
</gene>
<reference evidence="16 17" key="1">
    <citation type="submission" date="2019-07" db="EMBL/GenBank/DDBJ databases">
        <title>Description of 53C-WASEF.</title>
        <authorList>
            <person name="Pitt A."/>
            <person name="Hahn M.W."/>
        </authorList>
    </citation>
    <scope>NUCLEOTIDE SEQUENCE [LARGE SCALE GENOMIC DNA]</scope>
    <source>
        <strain evidence="16 17">53C-WASEF</strain>
    </source>
</reference>
<comment type="domain">
    <text evidence="9">Possesses an unusual extended V-shaped dimeric structure with each monomer consisting of three distinct domains arranged along a curved 'spinal' alpha-helix. The N-terminal catalytic domain specifically recognizes the glutamate moiety of the substrate. The second domain is the NADPH-binding domain, and the third C-terminal domain is responsible for dimerization.</text>
</comment>
<evidence type="ECO:0000259" key="14">
    <source>
        <dbReference type="Pfam" id="PF01488"/>
    </source>
</evidence>
<evidence type="ECO:0000256" key="9">
    <source>
        <dbReference type="HAMAP-Rule" id="MF_00087"/>
    </source>
</evidence>
<dbReference type="NCBIfam" id="TIGR01035">
    <property type="entry name" value="hemA"/>
    <property type="match status" value="1"/>
</dbReference>
<protein>
    <recommendedName>
        <fullName evidence="8 9">Glutamyl-tRNA reductase</fullName>
        <shortName evidence="9">GluTR</shortName>
        <ecNumber evidence="3 9">1.2.1.70</ecNumber>
    </recommendedName>
</protein>
<comment type="pathway">
    <text evidence="1 9">Porphyrin-containing compound metabolism; protoporphyrin-IX biosynthesis; 5-aminolevulinate from L-glutamyl-tRNA(Glu): step 1/2.</text>
</comment>
<dbReference type="Pfam" id="PF01488">
    <property type="entry name" value="Shikimate_DH"/>
    <property type="match status" value="1"/>
</dbReference>
<keyword evidence="5 9" id="KW-0560">Oxidoreductase</keyword>
<dbReference type="InterPro" id="IPR036343">
    <property type="entry name" value="GluRdtase_N_sf"/>
</dbReference>
<dbReference type="PANTHER" id="PTHR43013">
    <property type="entry name" value="GLUTAMYL-TRNA REDUCTASE"/>
    <property type="match status" value="1"/>
</dbReference>
<evidence type="ECO:0000256" key="3">
    <source>
        <dbReference type="ARBA" id="ARBA00012970"/>
    </source>
</evidence>
<keyword evidence="4 9" id="KW-0521">NADP</keyword>
<comment type="caution">
    <text evidence="16">The sequence shown here is derived from an EMBL/GenBank/DDBJ whole genome shotgun (WGS) entry which is preliminary data.</text>
</comment>
<evidence type="ECO:0000256" key="12">
    <source>
        <dbReference type="PIRSR" id="PIRSR000445-3"/>
    </source>
</evidence>
<proteinExistence type="inferred from homology"/>
<dbReference type="InterPro" id="IPR018214">
    <property type="entry name" value="GluRdtase_CS"/>
</dbReference>
<dbReference type="GO" id="GO:0019353">
    <property type="term" value="P:protoporphyrinogen IX biosynthetic process from glutamate"/>
    <property type="evidence" value="ECO:0007669"/>
    <property type="project" value="TreeGrafter"/>
</dbReference>
<evidence type="ECO:0000256" key="4">
    <source>
        <dbReference type="ARBA" id="ARBA00022857"/>
    </source>
</evidence>
<dbReference type="FunFam" id="3.40.50.720:FF:000031">
    <property type="entry name" value="Glutamyl-tRNA reductase"/>
    <property type="match status" value="1"/>
</dbReference>
<feature type="binding site" evidence="9 11">
    <location>
        <begin position="116"/>
        <end position="118"/>
    </location>
    <ligand>
        <name>substrate</name>
    </ligand>
</feature>
<dbReference type="Gene3D" id="3.30.460.30">
    <property type="entry name" value="Glutamyl-tRNA reductase, N-terminal domain"/>
    <property type="match status" value="1"/>
</dbReference>
<dbReference type="RefSeq" id="WP_144228107.1">
    <property type="nucleotide sequence ID" value="NZ_CBCRVV010000001.1"/>
</dbReference>
<accession>A0A556QMB9</accession>
<evidence type="ECO:0000256" key="7">
    <source>
        <dbReference type="ARBA" id="ARBA00047464"/>
    </source>
</evidence>
<comment type="similarity">
    <text evidence="2 9">Belongs to the glutamyl-tRNA reductase family.</text>
</comment>
<feature type="binding site" evidence="9 11">
    <location>
        <position position="111"/>
    </location>
    <ligand>
        <name>substrate</name>
    </ligand>
</feature>
<evidence type="ECO:0000256" key="6">
    <source>
        <dbReference type="ARBA" id="ARBA00023244"/>
    </source>
</evidence>
<dbReference type="SUPFAM" id="SSF69742">
    <property type="entry name" value="Glutamyl tRNA-reductase catalytic, N-terminal domain"/>
    <property type="match status" value="1"/>
</dbReference>
<evidence type="ECO:0000256" key="1">
    <source>
        <dbReference type="ARBA" id="ARBA00005059"/>
    </source>
</evidence>
<feature type="binding site" evidence="9 12">
    <location>
        <begin position="191"/>
        <end position="196"/>
    </location>
    <ligand>
        <name>NADP(+)</name>
        <dbReference type="ChEBI" id="CHEBI:58349"/>
    </ligand>
</feature>
<evidence type="ECO:0000256" key="8">
    <source>
        <dbReference type="ARBA" id="ARBA00068659"/>
    </source>
</evidence>
<evidence type="ECO:0000256" key="10">
    <source>
        <dbReference type="PIRSR" id="PIRSR000445-1"/>
    </source>
</evidence>
<comment type="miscellaneous">
    <text evidence="9">During catalysis, the active site Cys acts as a nucleophile attacking the alpha-carbonyl group of tRNA-bound glutamate with the formation of a thioester intermediate between enzyme and glutamate, and the concomitant release of tRNA(Glu). The thioester intermediate is finally reduced by direct hydride transfer from NADPH, to form the product GSA.</text>
</comment>
<dbReference type="GO" id="GO:0008883">
    <property type="term" value="F:glutamyl-tRNA reductase activity"/>
    <property type="evidence" value="ECO:0007669"/>
    <property type="project" value="UniProtKB-UniRule"/>
</dbReference>
<dbReference type="GO" id="GO:0050661">
    <property type="term" value="F:NADP binding"/>
    <property type="evidence" value="ECO:0007669"/>
    <property type="project" value="InterPro"/>
</dbReference>
<evidence type="ECO:0000256" key="2">
    <source>
        <dbReference type="ARBA" id="ARBA00005916"/>
    </source>
</evidence>
<comment type="function">
    <text evidence="9">Catalyzes the NADPH-dependent reduction of glutamyl-tRNA(Glu) to glutamate 1-semialdehyde (GSA).</text>
</comment>
<dbReference type="PROSITE" id="PS00747">
    <property type="entry name" value="GLUTR"/>
    <property type="match status" value="1"/>
</dbReference>
<dbReference type="HAMAP" id="MF_00087">
    <property type="entry name" value="Glu_tRNA_reductase"/>
    <property type="match status" value="1"/>
</dbReference>
<dbReference type="PANTHER" id="PTHR43013:SF1">
    <property type="entry name" value="GLUTAMYL-TRNA REDUCTASE"/>
    <property type="match status" value="1"/>
</dbReference>
<sequence length="347" mass="36877">MSSPVLFLLGASHHKTPLELREKLALSPERLPAFHQAAAALPGMREIAVLNTCNRVEFYGTAESGDTVHRLRETFCAFQDFPADAFATISHQAGGLPAIEHLLTVASGLDSQMLGETEILGQVKDAYADAQTRGTTGPVLNRVFQKAFQHAKYVRTHTAINAGHISVANVAVDLALKIFGDLASTRILLLGAGDIGEKTAKAFQSSCAGSLTVASRTLGRAMELATTLNATALPWEHMTTHLGEYSIVVGSTAAPDVVVTLADAAAAIKKRPADPLFFIDLALPRDIDAAVAKLDNVFLYNLDDLAKIAEANLAARTGEVVQARKIVSEKSAALWKQIESQAGGSLE</sequence>
<feature type="binding site" evidence="9 11">
    <location>
        <position position="122"/>
    </location>
    <ligand>
        <name>substrate</name>
    </ligand>
</feature>
<dbReference type="Gene3D" id="3.40.50.720">
    <property type="entry name" value="NAD(P)-binding Rossmann-like Domain"/>
    <property type="match status" value="1"/>
</dbReference>
<dbReference type="EC" id="1.2.1.70" evidence="3 9"/>
<keyword evidence="17" id="KW-1185">Reference proteome</keyword>
<feature type="active site" description="Nucleophile" evidence="9 10">
    <location>
        <position position="53"/>
    </location>
</feature>
<evidence type="ECO:0000256" key="5">
    <source>
        <dbReference type="ARBA" id="ARBA00023002"/>
    </source>
</evidence>